<dbReference type="Pfam" id="PF04014">
    <property type="entry name" value="MazE_antitoxin"/>
    <property type="match status" value="1"/>
</dbReference>
<evidence type="ECO:0000313" key="4">
    <source>
        <dbReference type="Proteomes" id="UP000252517"/>
    </source>
</evidence>
<name>A0A367XKN5_9PROT</name>
<dbReference type="PROSITE" id="PS51740">
    <property type="entry name" value="SPOVT_ABRB"/>
    <property type="match status" value="1"/>
</dbReference>
<organism evidence="3 4">
    <name type="scientific">Thalassospira profundimaris</name>
    <dbReference type="NCBI Taxonomy" id="502049"/>
    <lineage>
        <taxon>Bacteria</taxon>
        <taxon>Pseudomonadati</taxon>
        <taxon>Pseudomonadota</taxon>
        <taxon>Alphaproteobacteria</taxon>
        <taxon>Rhodospirillales</taxon>
        <taxon>Thalassospiraceae</taxon>
        <taxon>Thalassospira</taxon>
    </lineage>
</organism>
<dbReference type="Proteomes" id="UP000252517">
    <property type="component" value="Unassembled WGS sequence"/>
</dbReference>
<evidence type="ECO:0000256" key="1">
    <source>
        <dbReference type="PROSITE-ProRule" id="PRU01076"/>
    </source>
</evidence>
<proteinExistence type="predicted"/>
<dbReference type="GO" id="GO:0003677">
    <property type="term" value="F:DNA binding"/>
    <property type="evidence" value="ECO:0007669"/>
    <property type="project" value="UniProtKB-UniRule"/>
</dbReference>
<keyword evidence="1" id="KW-0238">DNA-binding</keyword>
<sequence length="85" mass="9141">MHTVTLRQVGGSVMLSLPKPFLEQFALKAKSSVGVSIDNGRIIVEPNVKPKYTLDELLAQCDPAAPFSEETLDWANDGAAGDEVI</sequence>
<protein>
    <submittedName>
        <fullName evidence="3">Antitoxin</fullName>
    </submittedName>
</protein>
<dbReference type="InterPro" id="IPR007159">
    <property type="entry name" value="SpoVT-AbrB_dom"/>
</dbReference>
<evidence type="ECO:0000259" key="2">
    <source>
        <dbReference type="PROSITE" id="PS51740"/>
    </source>
</evidence>
<gene>
    <name evidence="3" type="ORF">TH25_02425</name>
</gene>
<accession>A0A367XKN5</accession>
<dbReference type="EMBL" id="JPWH01000001">
    <property type="protein sequence ID" value="RCK54195.1"/>
    <property type="molecule type" value="Genomic_DNA"/>
</dbReference>
<dbReference type="RefSeq" id="WP_114086779.1">
    <property type="nucleotide sequence ID" value="NZ_JPWH01000001.1"/>
</dbReference>
<dbReference type="SMART" id="SM00966">
    <property type="entry name" value="SpoVT_AbrB"/>
    <property type="match status" value="1"/>
</dbReference>
<dbReference type="AlphaFoldDB" id="A0A367XKN5"/>
<dbReference type="Gene3D" id="2.10.260.10">
    <property type="match status" value="1"/>
</dbReference>
<dbReference type="OrthoDB" id="5459182at2"/>
<comment type="caution">
    <text evidence="3">The sequence shown here is derived from an EMBL/GenBank/DDBJ whole genome shotgun (WGS) entry which is preliminary data.</text>
</comment>
<feature type="domain" description="SpoVT-AbrB" evidence="2">
    <location>
        <begin position="4"/>
        <end position="49"/>
    </location>
</feature>
<evidence type="ECO:0000313" key="3">
    <source>
        <dbReference type="EMBL" id="RCK54195.1"/>
    </source>
</evidence>
<dbReference type="SUPFAM" id="SSF89447">
    <property type="entry name" value="AbrB/MazE/MraZ-like"/>
    <property type="match status" value="1"/>
</dbReference>
<reference evidence="3 4" key="1">
    <citation type="submission" date="2014-07" db="EMBL/GenBank/DDBJ databases">
        <title>Draft genome sequence of Thalassospira profundimaris S25-3-2.</title>
        <authorList>
            <person name="Lai Q."/>
            <person name="Shao Z."/>
        </authorList>
    </citation>
    <scope>NUCLEOTIDE SEQUENCE [LARGE SCALE GENOMIC DNA]</scope>
    <source>
        <strain evidence="3 4">S25-3-2</strain>
    </source>
</reference>
<dbReference type="InterPro" id="IPR037914">
    <property type="entry name" value="SpoVT-AbrB_sf"/>
</dbReference>